<dbReference type="Proteomes" id="UP000570166">
    <property type="component" value="Unassembled WGS sequence"/>
</dbReference>
<accession>A0A838LB00</accession>
<reference evidence="1 2" key="1">
    <citation type="submission" date="2020-07" db="EMBL/GenBank/DDBJ databases">
        <authorList>
            <person name="Sun Q."/>
        </authorList>
    </citation>
    <scope>NUCLEOTIDE SEQUENCE [LARGE SCALE GENOMIC DNA]</scope>
    <source>
        <strain evidence="1 2">CGMCC 1.13654</strain>
    </source>
</reference>
<gene>
    <name evidence="1" type="ORF">HZF05_11235</name>
</gene>
<keyword evidence="2" id="KW-1185">Reference proteome</keyword>
<organism evidence="1 2">
    <name type="scientific">Sphingomonas chungangi</name>
    <dbReference type="NCBI Taxonomy" id="2683589"/>
    <lineage>
        <taxon>Bacteria</taxon>
        <taxon>Pseudomonadati</taxon>
        <taxon>Pseudomonadota</taxon>
        <taxon>Alphaproteobacteria</taxon>
        <taxon>Sphingomonadales</taxon>
        <taxon>Sphingomonadaceae</taxon>
        <taxon>Sphingomonas</taxon>
    </lineage>
</organism>
<sequence>MLRPTVGRMAVLGLLVSLVVAAGLWLAIGYGAFRVSHHIASQIDHLPHGPRPEKARIENKR</sequence>
<protein>
    <submittedName>
        <fullName evidence="1">Uncharacterized protein</fullName>
    </submittedName>
</protein>
<dbReference type="EMBL" id="JACEIB010000007">
    <property type="protein sequence ID" value="MBA2934668.1"/>
    <property type="molecule type" value="Genomic_DNA"/>
</dbReference>
<dbReference type="AlphaFoldDB" id="A0A838LB00"/>
<evidence type="ECO:0000313" key="2">
    <source>
        <dbReference type="Proteomes" id="UP000570166"/>
    </source>
</evidence>
<proteinExistence type="predicted"/>
<comment type="caution">
    <text evidence="1">The sequence shown here is derived from an EMBL/GenBank/DDBJ whole genome shotgun (WGS) entry which is preliminary data.</text>
</comment>
<name>A0A838LB00_9SPHN</name>
<dbReference type="RefSeq" id="WP_160366459.1">
    <property type="nucleotide sequence ID" value="NZ_JACEIB010000007.1"/>
</dbReference>
<evidence type="ECO:0000313" key="1">
    <source>
        <dbReference type="EMBL" id="MBA2934668.1"/>
    </source>
</evidence>